<comment type="pathway">
    <text evidence="1">Secondary metabolite biosynthesis.</text>
</comment>
<reference evidence="6" key="1">
    <citation type="journal article" date="2021" name="Nat. Commun.">
        <title>Genetic determinants of endophytism in the Arabidopsis root mycobiome.</title>
        <authorList>
            <person name="Mesny F."/>
            <person name="Miyauchi S."/>
            <person name="Thiergart T."/>
            <person name="Pickel B."/>
            <person name="Atanasova L."/>
            <person name="Karlsson M."/>
            <person name="Huettel B."/>
            <person name="Barry K.W."/>
            <person name="Haridas S."/>
            <person name="Chen C."/>
            <person name="Bauer D."/>
            <person name="Andreopoulos W."/>
            <person name="Pangilinan J."/>
            <person name="LaButti K."/>
            <person name="Riley R."/>
            <person name="Lipzen A."/>
            <person name="Clum A."/>
            <person name="Drula E."/>
            <person name="Henrissat B."/>
            <person name="Kohler A."/>
            <person name="Grigoriev I.V."/>
            <person name="Martin F.M."/>
            <person name="Hacquard S."/>
        </authorList>
    </citation>
    <scope>NUCLEOTIDE SEQUENCE</scope>
    <source>
        <strain evidence="6">MPI-CAGE-CH-0235</strain>
    </source>
</reference>
<organism evidence="6 7">
    <name type="scientific">Stachybotrys elegans</name>
    <dbReference type="NCBI Taxonomy" id="80388"/>
    <lineage>
        <taxon>Eukaryota</taxon>
        <taxon>Fungi</taxon>
        <taxon>Dikarya</taxon>
        <taxon>Ascomycota</taxon>
        <taxon>Pezizomycotina</taxon>
        <taxon>Sordariomycetes</taxon>
        <taxon>Hypocreomycetidae</taxon>
        <taxon>Hypocreales</taxon>
        <taxon>Stachybotryaceae</taxon>
        <taxon>Stachybotrys</taxon>
    </lineage>
</organism>
<dbReference type="Gene3D" id="3.30.559.10">
    <property type="entry name" value="Chloramphenicol acetyltransferase-like domain"/>
    <property type="match status" value="2"/>
</dbReference>
<evidence type="ECO:0000256" key="4">
    <source>
        <dbReference type="ARBA" id="ARBA00023315"/>
    </source>
</evidence>
<keyword evidence="7" id="KW-1185">Reference proteome</keyword>
<accession>A0A8K0SD20</accession>
<sequence length="494" mass="53500">MGSMISSMIGGTQRVPPTAPADEVLSVHPFDDTATMRGFTLVWTFRFDDVLDPDMLGKSLSELLSMDGWRKLGGRLRVGSNGKVEIHVPREYSEERPALHFTKQHFDISIEEHAEASKLPKPTGVPATFPSARHYLGLAQGPGAPQTFNDFVRSDLPQFALHVVTFTDATLVSVTFNHVTSDLGGFASLLKAWACVLAGKPEDVPQFVGYKEDPMAAMYEAPDVTMPAIADKQLAGWRLIVWALRQAVATWWSPLESRILCIPKKVADAVILEARSHLTSSATSGESKAFLSENDVLVALVNRLFGSQSPPDKGLVTLLAMDPRERLSSIFRKGAAYLQNAAIAVFIECKAGTAAQLPLGQLALQSREAITAGCTEESMKSLAAFVHKSIIETGNPGLFGGMGDTFLVVSNWSKAALLDTLDLSPAIVKPSAKKKGGSKPGFPVYYHSQSVQPSVLPMLVTIVMGRDGDGNLWIQGDYPADIWSALMEYLQTRG</sequence>
<dbReference type="Pfam" id="PF02458">
    <property type="entry name" value="Transferase"/>
    <property type="match status" value="1"/>
</dbReference>
<name>A0A8K0SD20_9HYPO</name>
<dbReference type="AlphaFoldDB" id="A0A8K0SD20"/>
<evidence type="ECO:0000313" key="6">
    <source>
        <dbReference type="EMBL" id="KAH7308621.1"/>
    </source>
</evidence>
<dbReference type="InterPro" id="IPR023213">
    <property type="entry name" value="CAT-like_dom_sf"/>
</dbReference>
<evidence type="ECO:0000256" key="2">
    <source>
        <dbReference type="ARBA" id="ARBA00009861"/>
    </source>
</evidence>
<keyword evidence="3" id="KW-0808">Transferase</keyword>
<evidence type="ECO:0000256" key="3">
    <source>
        <dbReference type="ARBA" id="ARBA00022679"/>
    </source>
</evidence>
<gene>
    <name evidence="6" type="ORF">B0I35DRAFT_442309</name>
</gene>
<dbReference type="PANTHER" id="PTHR31896:SF69">
    <property type="entry name" value="FAMILY REGULATORY PROTEIN, PUTATIVE (AFU_ORTHOLOGUE AFUA_3G14730)-RELATED"/>
    <property type="match status" value="1"/>
</dbReference>
<evidence type="ECO:0000256" key="1">
    <source>
        <dbReference type="ARBA" id="ARBA00005179"/>
    </source>
</evidence>
<comment type="caution">
    <text evidence="6">The sequence shown here is derived from an EMBL/GenBank/DDBJ whole genome shotgun (WGS) entry which is preliminary data.</text>
</comment>
<feature type="compositionally biased region" description="Polar residues" evidence="5">
    <location>
        <begin position="1"/>
        <end position="10"/>
    </location>
</feature>
<dbReference type="InterPro" id="IPR051283">
    <property type="entry name" value="Sec_Metabolite_Acyltrans"/>
</dbReference>
<evidence type="ECO:0000256" key="5">
    <source>
        <dbReference type="SAM" id="MobiDB-lite"/>
    </source>
</evidence>
<dbReference type="GO" id="GO:0016746">
    <property type="term" value="F:acyltransferase activity"/>
    <property type="evidence" value="ECO:0007669"/>
    <property type="project" value="UniProtKB-KW"/>
</dbReference>
<dbReference type="EMBL" id="JAGPNK010000015">
    <property type="protein sequence ID" value="KAH7308621.1"/>
    <property type="molecule type" value="Genomic_DNA"/>
</dbReference>
<dbReference type="PANTHER" id="PTHR31896">
    <property type="entry name" value="FAMILY REGULATORY PROTEIN, PUTATIVE (AFU_ORTHOLOGUE AFUA_3G14730)-RELATED"/>
    <property type="match status" value="1"/>
</dbReference>
<keyword evidence="4" id="KW-0012">Acyltransferase</keyword>
<feature type="region of interest" description="Disordered" evidence="5">
    <location>
        <begin position="1"/>
        <end position="20"/>
    </location>
</feature>
<comment type="similarity">
    <text evidence="2">Belongs to the plant acyltransferase family.</text>
</comment>
<protein>
    <submittedName>
        <fullName evidence="6">Uncharacterized protein</fullName>
    </submittedName>
</protein>
<evidence type="ECO:0000313" key="7">
    <source>
        <dbReference type="Proteomes" id="UP000813444"/>
    </source>
</evidence>
<dbReference type="OrthoDB" id="21502at2759"/>
<proteinExistence type="inferred from homology"/>
<dbReference type="Proteomes" id="UP000813444">
    <property type="component" value="Unassembled WGS sequence"/>
</dbReference>